<feature type="transmembrane region" description="Helical" evidence="11">
    <location>
        <begin position="37"/>
        <end position="58"/>
    </location>
</feature>
<dbReference type="InterPro" id="IPR005467">
    <property type="entry name" value="His_kinase_dom"/>
</dbReference>
<evidence type="ECO:0000256" key="11">
    <source>
        <dbReference type="SAM" id="Phobius"/>
    </source>
</evidence>
<dbReference type="OrthoDB" id="9780487at2"/>
<dbReference type="Proteomes" id="UP000191448">
    <property type="component" value="Unassembled WGS sequence"/>
</dbReference>
<evidence type="ECO:0000256" key="6">
    <source>
        <dbReference type="ARBA" id="ARBA00022692"/>
    </source>
</evidence>
<dbReference type="InterPro" id="IPR003661">
    <property type="entry name" value="HisK_dim/P_dom"/>
</dbReference>
<proteinExistence type="predicted"/>
<evidence type="ECO:0000256" key="2">
    <source>
        <dbReference type="ARBA" id="ARBA00004651"/>
    </source>
</evidence>
<keyword evidence="7 13" id="KW-0418">Kinase</keyword>
<comment type="catalytic activity">
    <reaction evidence="1">
        <text>ATP + protein L-histidine = ADP + protein N-phospho-L-histidine.</text>
        <dbReference type="EC" id="2.7.13.3"/>
    </reaction>
</comment>
<evidence type="ECO:0000256" key="7">
    <source>
        <dbReference type="ARBA" id="ARBA00022777"/>
    </source>
</evidence>
<evidence type="ECO:0000256" key="8">
    <source>
        <dbReference type="ARBA" id="ARBA00022989"/>
    </source>
</evidence>
<evidence type="ECO:0000313" key="13">
    <source>
        <dbReference type="EMBL" id="OPX49962.1"/>
    </source>
</evidence>
<dbReference type="InterPro" id="IPR003594">
    <property type="entry name" value="HATPase_dom"/>
</dbReference>
<dbReference type="PANTHER" id="PTHR45453">
    <property type="entry name" value="PHOSPHATE REGULON SENSOR PROTEIN PHOR"/>
    <property type="match status" value="1"/>
</dbReference>
<comment type="caution">
    <text evidence="13">The sequence shown here is derived from an EMBL/GenBank/DDBJ whole genome shotgun (WGS) entry which is preliminary data.</text>
</comment>
<evidence type="ECO:0000256" key="1">
    <source>
        <dbReference type="ARBA" id="ARBA00000085"/>
    </source>
</evidence>
<dbReference type="CDD" id="cd00082">
    <property type="entry name" value="HisKA"/>
    <property type="match status" value="1"/>
</dbReference>
<organism evidence="13 14">
    <name type="scientific">Clostridium thermobutyricum DSM 4928</name>
    <dbReference type="NCBI Taxonomy" id="1121339"/>
    <lineage>
        <taxon>Bacteria</taxon>
        <taxon>Bacillati</taxon>
        <taxon>Bacillota</taxon>
        <taxon>Clostridia</taxon>
        <taxon>Eubacteriales</taxon>
        <taxon>Clostridiaceae</taxon>
        <taxon>Clostridium</taxon>
    </lineage>
</organism>
<dbReference type="AlphaFoldDB" id="A0A1V4T067"/>
<dbReference type="EMBL" id="LTAY01000020">
    <property type="protein sequence ID" value="OPX49962.1"/>
    <property type="molecule type" value="Genomic_DNA"/>
</dbReference>
<accession>A0A1V4T067</accession>
<evidence type="ECO:0000256" key="10">
    <source>
        <dbReference type="ARBA" id="ARBA00023136"/>
    </source>
</evidence>
<dbReference type="InterPro" id="IPR036890">
    <property type="entry name" value="HATPase_C_sf"/>
</dbReference>
<keyword evidence="9" id="KW-0902">Two-component regulatory system</keyword>
<keyword evidence="10 11" id="KW-0472">Membrane</keyword>
<reference evidence="13 14" key="1">
    <citation type="submission" date="2016-02" db="EMBL/GenBank/DDBJ databases">
        <title>Genome sequence of Clostridium thermobutyricum DSM 4928.</title>
        <authorList>
            <person name="Poehlein A."/>
            <person name="Daniel R."/>
        </authorList>
    </citation>
    <scope>NUCLEOTIDE SEQUENCE [LARGE SCALE GENOMIC DNA]</scope>
    <source>
        <strain evidence="13 14">DSM 4928</strain>
    </source>
</reference>
<dbReference type="Pfam" id="PF02518">
    <property type="entry name" value="HATPase_c"/>
    <property type="match status" value="1"/>
</dbReference>
<dbReference type="SUPFAM" id="SSF47384">
    <property type="entry name" value="Homodimeric domain of signal transducing histidine kinase"/>
    <property type="match status" value="1"/>
</dbReference>
<dbReference type="GO" id="GO:0016036">
    <property type="term" value="P:cellular response to phosphate starvation"/>
    <property type="evidence" value="ECO:0007669"/>
    <property type="project" value="TreeGrafter"/>
</dbReference>
<dbReference type="SMART" id="SM00387">
    <property type="entry name" value="HATPase_c"/>
    <property type="match status" value="1"/>
</dbReference>
<keyword evidence="4" id="KW-1003">Cell membrane</keyword>
<dbReference type="SUPFAM" id="SSF55874">
    <property type="entry name" value="ATPase domain of HSP90 chaperone/DNA topoisomerase II/histidine kinase"/>
    <property type="match status" value="1"/>
</dbReference>
<name>A0A1V4T067_9CLOT</name>
<dbReference type="Gene3D" id="3.30.565.10">
    <property type="entry name" value="Histidine kinase-like ATPase, C-terminal domain"/>
    <property type="match status" value="1"/>
</dbReference>
<feature type="domain" description="Histidine kinase" evidence="12">
    <location>
        <begin position="126"/>
        <end position="332"/>
    </location>
</feature>
<dbReference type="PROSITE" id="PS50109">
    <property type="entry name" value="HIS_KIN"/>
    <property type="match status" value="1"/>
</dbReference>
<dbReference type="RefSeq" id="WP_080021803.1">
    <property type="nucleotide sequence ID" value="NZ_LTAY01000020.1"/>
</dbReference>
<gene>
    <name evidence="13" type="primary">graS_1</name>
    <name evidence="13" type="ORF">CLTHE_04430</name>
</gene>
<feature type="transmembrane region" description="Helical" evidence="11">
    <location>
        <begin position="12"/>
        <end position="31"/>
    </location>
</feature>
<dbReference type="InterPro" id="IPR050351">
    <property type="entry name" value="BphY/WalK/GraS-like"/>
</dbReference>
<evidence type="ECO:0000256" key="3">
    <source>
        <dbReference type="ARBA" id="ARBA00012438"/>
    </source>
</evidence>
<evidence type="ECO:0000259" key="12">
    <source>
        <dbReference type="PROSITE" id="PS50109"/>
    </source>
</evidence>
<evidence type="ECO:0000256" key="5">
    <source>
        <dbReference type="ARBA" id="ARBA00022679"/>
    </source>
</evidence>
<dbReference type="InterPro" id="IPR036097">
    <property type="entry name" value="HisK_dim/P_sf"/>
</dbReference>
<evidence type="ECO:0000256" key="4">
    <source>
        <dbReference type="ARBA" id="ARBA00022475"/>
    </source>
</evidence>
<evidence type="ECO:0000313" key="14">
    <source>
        <dbReference type="Proteomes" id="UP000191448"/>
    </source>
</evidence>
<protein>
    <recommendedName>
        <fullName evidence="3">histidine kinase</fullName>
        <ecNumber evidence="3">2.7.13.3</ecNumber>
    </recommendedName>
</protein>
<dbReference type="GO" id="GO:0004721">
    <property type="term" value="F:phosphoprotein phosphatase activity"/>
    <property type="evidence" value="ECO:0007669"/>
    <property type="project" value="TreeGrafter"/>
</dbReference>
<dbReference type="GO" id="GO:0000155">
    <property type="term" value="F:phosphorelay sensor kinase activity"/>
    <property type="evidence" value="ECO:0007669"/>
    <property type="project" value="InterPro"/>
</dbReference>
<keyword evidence="8 11" id="KW-1133">Transmembrane helix</keyword>
<keyword evidence="5 13" id="KW-0808">Transferase</keyword>
<keyword evidence="6 11" id="KW-0812">Transmembrane</keyword>
<evidence type="ECO:0000256" key="9">
    <source>
        <dbReference type="ARBA" id="ARBA00023012"/>
    </source>
</evidence>
<dbReference type="GO" id="GO:0005886">
    <property type="term" value="C:plasma membrane"/>
    <property type="evidence" value="ECO:0007669"/>
    <property type="project" value="UniProtKB-SubCell"/>
</dbReference>
<dbReference type="EC" id="2.7.13.3" evidence="3"/>
<dbReference type="PANTHER" id="PTHR45453:SF2">
    <property type="entry name" value="HISTIDINE KINASE"/>
    <property type="match status" value="1"/>
</dbReference>
<sequence length="337" mass="39440">MDLKIFIKERIFFILINIVTLAFSVSLLRLLNVQWFPIIFLTVINFIGMLSFHIYDYIRKKKYYDEMTINLEALDKKHLISDVVEEGKFLESSLVYNIISECNKSFNDEISKYKRNNSEYKDYIEIWVHEIKTPISSCRLIIENNESEITKSIKEEIDKIENYIEQSLFYARSSTLEKDYIIKKLNLYEIVGSVINKNADFLIKNKVKINIDNLNKEVYSDSMWLKFILGQIISNSIKYMNKKNSELKFYCNENKEGIILSVEDNGIGISDKDIDKVFLKGFTGENGRKFTKSTGMGLYICKKLCEKLNLGISIESVEDKFTRVSLIFPINKIMNFS</sequence>
<comment type="subcellular location">
    <subcellularLocation>
        <location evidence="2">Cell membrane</location>
        <topology evidence="2">Multi-pass membrane protein</topology>
    </subcellularLocation>
</comment>